<dbReference type="Pfam" id="PF00702">
    <property type="entry name" value="Hydrolase"/>
    <property type="match status" value="1"/>
</dbReference>
<dbReference type="InterPro" id="IPR036412">
    <property type="entry name" value="HAD-like_sf"/>
</dbReference>
<dbReference type="NCBIfam" id="TIGR01549">
    <property type="entry name" value="HAD-SF-IA-v1"/>
    <property type="match status" value="1"/>
</dbReference>
<organism evidence="1 2">
    <name type="scientific">Gordonia liuliyuniae</name>
    <dbReference type="NCBI Taxonomy" id="2911517"/>
    <lineage>
        <taxon>Bacteria</taxon>
        <taxon>Bacillati</taxon>
        <taxon>Actinomycetota</taxon>
        <taxon>Actinomycetes</taxon>
        <taxon>Mycobacteriales</taxon>
        <taxon>Gordoniaceae</taxon>
        <taxon>Gordonia</taxon>
    </lineage>
</organism>
<keyword evidence="1" id="KW-0378">Hydrolase</keyword>
<dbReference type="InterPro" id="IPR051806">
    <property type="entry name" value="HAD-like_SPP"/>
</dbReference>
<reference evidence="1 2" key="1">
    <citation type="submission" date="2022-01" db="EMBL/GenBank/DDBJ databases">
        <authorList>
            <person name="Huang Y."/>
        </authorList>
    </citation>
    <scope>NUCLEOTIDE SEQUENCE [LARGE SCALE GENOMIC DNA]</scope>
    <source>
        <strain evidence="1 2">HY366</strain>
    </source>
</reference>
<dbReference type="NCBIfam" id="TIGR01509">
    <property type="entry name" value="HAD-SF-IA-v3"/>
    <property type="match status" value="1"/>
</dbReference>
<dbReference type="InterPro" id="IPR023198">
    <property type="entry name" value="PGP-like_dom2"/>
</dbReference>
<dbReference type="Gene3D" id="3.40.50.1000">
    <property type="entry name" value="HAD superfamily/HAD-like"/>
    <property type="match status" value="1"/>
</dbReference>
<proteinExistence type="predicted"/>
<dbReference type="SUPFAM" id="SSF56784">
    <property type="entry name" value="HAD-like"/>
    <property type="match status" value="1"/>
</dbReference>
<accession>A0ABS9IRW7</accession>
<dbReference type="Gene3D" id="1.10.150.240">
    <property type="entry name" value="Putative phosphatase, domain 2"/>
    <property type="match status" value="1"/>
</dbReference>
<gene>
    <name evidence="1" type="ORF">L5G33_07455</name>
</gene>
<dbReference type="SFLD" id="SFLDS00003">
    <property type="entry name" value="Haloacid_Dehalogenase"/>
    <property type="match status" value="1"/>
</dbReference>
<evidence type="ECO:0000313" key="2">
    <source>
        <dbReference type="Proteomes" id="UP001200110"/>
    </source>
</evidence>
<evidence type="ECO:0000313" key="1">
    <source>
        <dbReference type="EMBL" id="MCF8588306.1"/>
    </source>
</evidence>
<dbReference type="Proteomes" id="UP001200110">
    <property type="component" value="Unassembled WGS sequence"/>
</dbReference>
<dbReference type="SFLD" id="SFLDG01129">
    <property type="entry name" value="C1.5:_HAD__Beta-PGM__Phosphata"/>
    <property type="match status" value="1"/>
</dbReference>
<dbReference type="EMBL" id="JAKKOR010000005">
    <property type="protein sequence ID" value="MCF8588306.1"/>
    <property type="molecule type" value="Genomic_DNA"/>
</dbReference>
<keyword evidence="2" id="KW-1185">Reference proteome</keyword>
<dbReference type="InterPro" id="IPR006439">
    <property type="entry name" value="HAD-SF_hydro_IA"/>
</dbReference>
<dbReference type="GO" id="GO:0016787">
    <property type="term" value="F:hydrolase activity"/>
    <property type="evidence" value="ECO:0007669"/>
    <property type="project" value="UniProtKB-KW"/>
</dbReference>
<dbReference type="PANTHER" id="PTHR43481:SF4">
    <property type="entry name" value="GLYCEROL-1-PHOSPHATE PHOSPHOHYDROLASE 1-RELATED"/>
    <property type="match status" value="1"/>
</dbReference>
<sequence length="221" mass="22723">MVTIPARISIPVRAVLLDMDGTLVDSDAVVERLMGRWAAAHGLDVDSVLRISHGRQGHEVMAEFLPDRPMAENLADNEELLAAEISETDGIVAIAGAAELLDVLADVPHALVTSATLPLARARMDAAGLAVPAVAVTADDITESKPSPCGFLHAAALLGVDPTQCVVIEDSGAGIAAGRAAGATVIGVGAASAAHGPDYVVNDLTAVTVDHEPLRVRLLDR</sequence>
<protein>
    <submittedName>
        <fullName evidence="1">HAD-IA family hydrolase</fullName>
    </submittedName>
</protein>
<dbReference type="PANTHER" id="PTHR43481">
    <property type="entry name" value="FRUCTOSE-1-PHOSPHATE PHOSPHATASE"/>
    <property type="match status" value="1"/>
</dbReference>
<dbReference type="RefSeq" id="WP_236997521.1">
    <property type="nucleotide sequence ID" value="NZ_JAKKOR010000005.1"/>
</dbReference>
<comment type="caution">
    <text evidence="1">The sequence shown here is derived from an EMBL/GenBank/DDBJ whole genome shotgun (WGS) entry which is preliminary data.</text>
</comment>
<name>A0ABS9IRW7_9ACTN</name>
<dbReference type="InterPro" id="IPR023214">
    <property type="entry name" value="HAD_sf"/>
</dbReference>